<evidence type="ECO:0000313" key="2">
    <source>
        <dbReference type="Proteomes" id="UP000288805"/>
    </source>
</evidence>
<accession>A0A438HGN8</accession>
<evidence type="ECO:0000313" key="1">
    <source>
        <dbReference type="EMBL" id="RVW83617.1"/>
    </source>
</evidence>
<dbReference type="Proteomes" id="UP000288805">
    <property type="component" value="Unassembled WGS sequence"/>
</dbReference>
<dbReference type="EMBL" id="QGNW01000225">
    <property type="protein sequence ID" value="RVW83617.1"/>
    <property type="molecule type" value="Genomic_DNA"/>
</dbReference>
<protein>
    <recommendedName>
        <fullName evidence="3">Reverse transcriptase Ty1/copia-type domain-containing protein</fullName>
    </recommendedName>
</protein>
<name>A0A438HGN8_VITVI</name>
<proteinExistence type="predicted"/>
<comment type="caution">
    <text evidence="1">The sequence shown here is derived from an EMBL/GenBank/DDBJ whole genome shotgun (WGS) entry which is preliminary data.</text>
</comment>
<gene>
    <name evidence="1" type="ORF">CK203_039316</name>
</gene>
<dbReference type="AlphaFoldDB" id="A0A438HGN8"/>
<evidence type="ECO:0008006" key="3">
    <source>
        <dbReference type="Google" id="ProtNLM"/>
    </source>
</evidence>
<organism evidence="1 2">
    <name type="scientific">Vitis vinifera</name>
    <name type="common">Grape</name>
    <dbReference type="NCBI Taxonomy" id="29760"/>
    <lineage>
        <taxon>Eukaryota</taxon>
        <taxon>Viridiplantae</taxon>
        <taxon>Streptophyta</taxon>
        <taxon>Embryophyta</taxon>
        <taxon>Tracheophyta</taxon>
        <taxon>Spermatophyta</taxon>
        <taxon>Magnoliopsida</taxon>
        <taxon>eudicotyledons</taxon>
        <taxon>Gunneridae</taxon>
        <taxon>Pentapetalae</taxon>
        <taxon>rosids</taxon>
        <taxon>Vitales</taxon>
        <taxon>Vitaceae</taxon>
        <taxon>Viteae</taxon>
        <taxon>Vitis</taxon>
    </lineage>
</organism>
<reference evidence="1 2" key="1">
    <citation type="journal article" date="2018" name="PLoS Genet.">
        <title>Population sequencing reveals clonal diversity and ancestral inbreeding in the grapevine cultivar Chardonnay.</title>
        <authorList>
            <person name="Roach M.J."/>
            <person name="Johnson D.L."/>
            <person name="Bohlmann J."/>
            <person name="van Vuuren H.J."/>
            <person name="Jones S.J."/>
            <person name="Pretorius I.S."/>
            <person name="Schmidt S.A."/>
            <person name="Borneman A.R."/>
        </authorList>
    </citation>
    <scope>NUCLEOTIDE SEQUENCE [LARGE SCALE GENOMIC DNA]</scope>
    <source>
        <strain evidence="2">cv. Chardonnay</strain>
        <tissue evidence="1">Leaf</tissue>
    </source>
</reference>
<sequence>MMDYDGKLLVMCSLVVRLVFSPFEEISYATFARGASELVVELQSFFSKSFKRETLKGWKSWFAVEAKVFEISIEEVSGKLRGVIVERGRGFFNWIKFGEASLRCLLGGVEACCREEDSSVCNKAKRFNLIFPEGRGLPGGWSTLASKLRSLGVRLMPLPVGQSSFVGKKGPMEDSRGSLMEEDSFVVKVTSSQKDIGGKVCVQLDETGVKGKGLEFLPWELLFAISSSGMKRIWTQSYQGVQGILKINFLDLVRWNPKVGCLRKGRAVREEWVRLVGLPLNDSSRTCSKGSLESSATDLFKGLRCFTDLWDQDENFRNQTRSLSELQNDNAMLKMKYLRSQGDHTVFIKHSTYGKVMALIVYVVATEDDLEEIEWLKERLATEFDIKDLRRLRYFLGSNSINTPIKQNHRPVDDNNEAAVDQGMYQRLVGKLLYYHMVSLI</sequence>